<dbReference type="NCBIfam" id="TIGR02451">
    <property type="entry name" value="anti_sig_ChrR"/>
    <property type="match status" value="1"/>
</dbReference>
<dbReference type="InterPro" id="IPR014710">
    <property type="entry name" value="RmlC-like_jellyroll"/>
</dbReference>
<feature type="domain" description="ChrR-like cupin" evidence="1">
    <location>
        <begin position="111"/>
        <end position="200"/>
    </location>
</feature>
<gene>
    <name evidence="2" type="ORF">FKV25_07360</name>
</gene>
<reference evidence="2 3" key="1">
    <citation type="submission" date="2019-06" db="EMBL/GenBank/DDBJ databases">
        <title>Lysobacter alkalisoli sp. nov. isolated from saline soil.</title>
        <authorList>
            <person name="Sun J.-Q."/>
            <person name="Xu L."/>
        </authorList>
    </citation>
    <scope>NUCLEOTIDE SEQUENCE [LARGE SCALE GENOMIC DNA]</scope>
    <source>
        <strain evidence="2 3">JCM 31130</strain>
    </source>
</reference>
<dbReference type="InterPro" id="IPR041916">
    <property type="entry name" value="Anti_sigma_zinc_sf"/>
</dbReference>
<dbReference type="EMBL" id="VICE01000067">
    <property type="protein sequence ID" value="TQD46152.1"/>
    <property type="molecule type" value="Genomic_DNA"/>
</dbReference>
<name>A0A508AKC4_9GAMM</name>
<keyword evidence="3" id="KW-1185">Reference proteome</keyword>
<proteinExistence type="predicted"/>
<evidence type="ECO:0000313" key="2">
    <source>
        <dbReference type="EMBL" id="TQD46152.1"/>
    </source>
</evidence>
<dbReference type="Gene3D" id="1.10.10.1320">
    <property type="entry name" value="Anti-sigma factor, zinc-finger domain"/>
    <property type="match status" value="1"/>
</dbReference>
<dbReference type="Gene3D" id="2.60.120.10">
    <property type="entry name" value="Jelly Rolls"/>
    <property type="match status" value="1"/>
</dbReference>
<dbReference type="Pfam" id="PF12973">
    <property type="entry name" value="Cupin_7"/>
    <property type="match status" value="1"/>
</dbReference>
<comment type="caution">
    <text evidence="2">The sequence shown here is derived from an EMBL/GenBank/DDBJ whole genome shotgun (WGS) entry which is preliminary data.</text>
</comment>
<dbReference type="OrthoDB" id="2988517at2"/>
<evidence type="ECO:0000313" key="3">
    <source>
        <dbReference type="Proteomes" id="UP000318212"/>
    </source>
</evidence>
<dbReference type="InterPro" id="IPR012807">
    <property type="entry name" value="Anti-sigma_ChrR"/>
</dbReference>
<accession>A0A508AKC4</accession>
<evidence type="ECO:0000259" key="1">
    <source>
        <dbReference type="Pfam" id="PF12973"/>
    </source>
</evidence>
<sequence>MKPHHHLDSATLLGFSAGALPDAFSVVVAAHLEVCAHCRAQLARADRIGGQLLRQQEGVPLATGSREALMARLDADPVQLERAPMPEPSRGRADEDLLPASLRPYFGERYSSLRWRMIGPGVHHIRSRDVDDSHLMLLRTSAGRSIPMHSHGGNELTMILRGAYDDSLGHFGAGDVADLDCDVEHQPVTAPGVPCICVAATDAPLRFRGWIARTLQPLFGL</sequence>
<dbReference type="RefSeq" id="WP_141518138.1">
    <property type="nucleotide sequence ID" value="NZ_VICE01000067.1"/>
</dbReference>
<dbReference type="InterPro" id="IPR025979">
    <property type="entry name" value="ChrR-like_cupin_dom"/>
</dbReference>
<protein>
    <submittedName>
        <fullName evidence="2">Transcriptional regulator</fullName>
    </submittedName>
</protein>
<organism evidence="2 3">
    <name type="scientific">Marilutibacter aestuarii</name>
    <dbReference type="NCBI Taxonomy" id="1706195"/>
    <lineage>
        <taxon>Bacteria</taxon>
        <taxon>Pseudomonadati</taxon>
        <taxon>Pseudomonadota</taxon>
        <taxon>Gammaproteobacteria</taxon>
        <taxon>Lysobacterales</taxon>
        <taxon>Lysobacteraceae</taxon>
        <taxon>Marilutibacter</taxon>
    </lineage>
</organism>
<dbReference type="AlphaFoldDB" id="A0A508AKC4"/>
<dbReference type="SUPFAM" id="SSF51182">
    <property type="entry name" value="RmlC-like cupins"/>
    <property type="match status" value="1"/>
</dbReference>
<dbReference type="CDD" id="cd20301">
    <property type="entry name" value="cupin_ChrR"/>
    <property type="match status" value="1"/>
</dbReference>
<dbReference type="InterPro" id="IPR011051">
    <property type="entry name" value="RmlC_Cupin_sf"/>
</dbReference>
<dbReference type="Proteomes" id="UP000318212">
    <property type="component" value="Unassembled WGS sequence"/>
</dbReference>